<evidence type="ECO:0000313" key="1">
    <source>
        <dbReference type="EMBL" id="PMD46588.1"/>
    </source>
</evidence>
<dbReference type="EMBL" id="KZ613939">
    <property type="protein sequence ID" value="PMD46588.1"/>
    <property type="molecule type" value="Genomic_DNA"/>
</dbReference>
<gene>
    <name evidence="1" type="ORF">L207DRAFT_523961</name>
</gene>
<dbReference type="AlphaFoldDB" id="A0A2J6S745"/>
<organism evidence="1 2">
    <name type="scientific">Hyaloscypha variabilis (strain UAMH 11265 / GT02V1 / F)</name>
    <name type="common">Meliniomyces variabilis</name>
    <dbReference type="NCBI Taxonomy" id="1149755"/>
    <lineage>
        <taxon>Eukaryota</taxon>
        <taxon>Fungi</taxon>
        <taxon>Dikarya</taxon>
        <taxon>Ascomycota</taxon>
        <taxon>Pezizomycotina</taxon>
        <taxon>Leotiomycetes</taxon>
        <taxon>Helotiales</taxon>
        <taxon>Hyaloscyphaceae</taxon>
        <taxon>Hyaloscypha</taxon>
        <taxon>Hyaloscypha variabilis</taxon>
    </lineage>
</organism>
<keyword evidence="2" id="KW-1185">Reference proteome</keyword>
<proteinExistence type="predicted"/>
<accession>A0A2J6S745</accession>
<protein>
    <submittedName>
        <fullName evidence="1">Uncharacterized protein</fullName>
    </submittedName>
</protein>
<name>A0A2J6S745_HYAVF</name>
<dbReference type="Proteomes" id="UP000235786">
    <property type="component" value="Unassembled WGS sequence"/>
</dbReference>
<sequence>MLRLDCSSVVERALRIDLPGEAARVQDGAAAVLTSYHSSAAVPNKLRQPASFPADAADTTTRTLQALVSATLPQPVRSSDGAGEEQAPIRRSVVITTAFPLLGN</sequence>
<reference evidence="1 2" key="1">
    <citation type="submission" date="2016-04" db="EMBL/GenBank/DDBJ databases">
        <title>A degradative enzymes factory behind the ericoid mycorrhizal symbiosis.</title>
        <authorList>
            <consortium name="DOE Joint Genome Institute"/>
            <person name="Martino E."/>
            <person name="Morin E."/>
            <person name="Grelet G."/>
            <person name="Kuo A."/>
            <person name="Kohler A."/>
            <person name="Daghino S."/>
            <person name="Barry K."/>
            <person name="Choi C."/>
            <person name="Cichocki N."/>
            <person name="Clum A."/>
            <person name="Copeland A."/>
            <person name="Hainaut M."/>
            <person name="Haridas S."/>
            <person name="Labutti K."/>
            <person name="Lindquist E."/>
            <person name="Lipzen A."/>
            <person name="Khouja H.-R."/>
            <person name="Murat C."/>
            <person name="Ohm R."/>
            <person name="Olson A."/>
            <person name="Spatafora J."/>
            <person name="Veneault-Fourrey C."/>
            <person name="Henrissat B."/>
            <person name="Grigoriev I."/>
            <person name="Martin F."/>
            <person name="Perotto S."/>
        </authorList>
    </citation>
    <scope>NUCLEOTIDE SEQUENCE [LARGE SCALE GENOMIC DNA]</scope>
    <source>
        <strain evidence="1 2">F</strain>
    </source>
</reference>
<evidence type="ECO:0000313" key="2">
    <source>
        <dbReference type="Proteomes" id="UP000235786"/>
    </source>
</evidence>